<accession>A0ABQ4CSJ1</accession>
<reference evidence="1 2" key="1">
    <citation type="submission" date="2021-01" db="EMBL/GenBank/DDBJ databases">
        <title>Whole genome shotgun sequence of Asanoa siamensis NBRC 107932.</title>
        <authorList>
            <person name="Komaki H."/>
            <person name="Tamura T."/>
        </authorList>
    </citation>
    <scope>NUCLEOTIDE SEQUENCE [LARGE SCALE GENOMIC DNA]</scope>
    <source>
        <strain evidence="1 2">NBRC 107932</strain>
    </source>
</reference>
<dbReference type="SUPFAM" id="SSF56601">
    <property type="entry name" value="beta-lactamase/transpeptidase-like"/>
    <property type="match status" value="1"/>
</dbReference>
<organism evidence="1 2">
    <name type="scientific">Asanoa siamensis</name>
    <dbReference type="NCBI Taxonomy" id="926357"/>
    <lineage>
        <taxon>Bacteria</taxon>
        <taxon>Bacillati</taxon>
        <taxon>Actinomycetota</taxon>
        <taxon>Actinomycetes</taxon>
        <taxon>Micromonosporales</taxon>
        <taxon>Micromonosporaceae</taxon>
        <taxon>Asanoa</taxon>
    </lineage>
</organism>
<evidence type="ECO:0000313" key="1">
    <source>
        <dbReference type="EMBL" id="GIF74250.1"/>
    </source>
</evidence>
<dbReference type="EMBL" id="BONE01000029">
    <property type="protein sequence ID" value="GIF74250.1"/>
    <property type="molecule type" value="Genomic_DNA"/>
</dbReference>
<evidence type="ECO:0008006" key="3">
    <source>
        <dbReference type="Google" id="ProtNLM"/>
    </source>
</evidence>
<protein>
    <recommendedName>
        <fullName evidence="3">Beta-lactamase enzyme family protein</fullName>
    </recommendedName>
</protein>
<dbReference type="RefSeq" id="WP_239126814.1">
    <property type="nucleotide sequence ID" value="NZ_BONE01000029.1"/>
</dbReference>
<comment type="caution">
    <text evidence="1">The sequence shown here is derived from an EMBL/GenBank/DDBJ whole genome shotgun (WGS) entry which is preliminary data.</text>
</comment>
<proteinExistence type="predicted"/>
<dbReference type="Gene3D" id="3.40.710.10">
    <property type="entry name" value="DD-peptidase/beta-lactamase superfamily"/>
    <property type="match status" value="1"/>
</dbReference>
<dbReference type="Proteomes" id="UP000604117">
    <property type="component" value="Unassembled WGS sequence"/>
</dbReference>
<evidence type="ECO:0000313" key="2">
    <source>
        <dbReference type="Proteomes" id="UP000604117"/>
    </source>
</evidence>
<keyword evidence="2" id="KW-1185">Reference proteome</keyword>
<dbReference type="InterPro" id="IPR012338">
    <property type="entry name" value="Beta-lactam/transpept-like"/>
</dbReference>
<sequence length="295" mass="31125">MTAIVGALAAICVAGTLVWAAGSPVVFRSTTRSRPHLGAADRVPEAALIAPVATPASGPEKLPVKATEINIPHSGWFSWALLDTRTGQLSGPSDRTSVSTTASLIKAWIGADFLRGAAEQGRTPSADDLDQVESMIRDSDNEAAAAFWAANGETASIGRLISICRLENARAAADGGWSRTLLSPADITRLGACIADGRAAGPAWTGYLLDQMRGVRDEGDFGIRKAFPEAQRGAIAVKNGWIEREEEREYHVSCLAIGNGWTVGVMARYEIDKGYGYGAAICETVGARLREAAGR</sequence>
<gene>
    <name evidence="1" type="ORF">Asi02nite_37680</name>
</gene>
<name>A0ABQ4CSJ1_9ACTN</name>